<evidence type="ECO:0000256" key="1">
    <source>
        <dbReference type="SAM" id="MobiDB-lite"/>
    </source>
</evidence>
<dbReference type="AlphaFoldDB" id="K0RZ50"/>
<evidence type="ECO:0000313" key="3">
    <source>
        <dbReference type="EMBL" id="EJK54096.1"/>
    </source>
</evidence>
<feature type="compositionally biased region" description="Basic and acidic residues" evidence="1">
    <location>
        <begin position="85"/>
        <end position="95"/>
    </location>
</feature>
<reference evidence="3 4" key="1">
    <citation type="journal article" date="2012" name="Genome Biol.">
        <title>Genome and low-iron response of an oceanic diatom adapted to chronic iron limitation.</title>
        <authorList>
            <person name="Lommer M."/>
            <person name="Specht M."/>
            <person name="Roy A.S."/>
            <person name="Kraemer L."/>
            <person name="Andreson R."/>
            <person name="Gutowska M.A."/>
            <person name="Wolf J."/>
            <person name="Bergner S.V."/>
            <person name="Schilhabel M.B."/>
            <person name="Klostermeier U.C."/>
            <person name="Beiko R.G."/>
            <person name="Rosenstiel P."/>
            <person name="Hippler M."/>
            <person name="Laroche J."/>
        </authorList>
    </citation>
    <scope>NUCLEOTIDE SEQUENCE [LARGE SCALE GENOMIC DNA]</scope>
    <source>
        <strain evidence="3 4">CCMP1005</strain>
    </source>
</reference>
<feature type="non-terminal residue" evidence="3">
    <location>
        <position position="1"/>
    </location>
</feature>
<feature type="region of interest" description="Disordered" evidence="1">
    <location>
        <begin position="72"/>
        <end position="176"/>
    </location>
</feature>
<feature type="domain" description="SAP" evidence="2">
    <location>
        <begin position="7"/>
        <end position="41"/>
    </location>
</feature>
<comment type="caution">
    <text evidence="3">The sequence shown here is derived from an EMBL/GenBank/DDBJ whole genome shotgun (WGS) entry which is preliminary data.</text>
</comment>
<dbReference type="Proteomes" id="UP000266841">
    <property type="component" value="Unassembled WGS sequence"/>
</dbReference>
<feature type="region of interest" description="Disordered" evidence="1">
    <location>
        <begin position="45"/>
        <end position="64"/>
    </location>
</feature>
<gene>
    <name evidence="3" type="ORF">THAOC_26345</name>
</gene>
<evidence type="ECO:0000259" key="2">
    <source>
        <dbReference type="PROSITE" id="PS50800"/>
    </source>
</evidence>
<dbReference type="Pfam" id="PF02037">
    <property type="entry name" value="SAP"/>
    <property type="match status" value="1"/>
</dbReference>
<organism evidence="3 4">
    <name type="scientific">Thalassiosira oceanica</name>
    <name type="common">Marine diatom</name>
    <dbReference type="NCBI Taxonomy" id="159749"/>
    <lineage>
        <taxon>Eukaryota</taxon>
        <taxon>Sar</taxon>
        <taxon>Stramenopiles</taxon>
        <taxon>Ochrophyta</taxon>
        <taxon>Bacillariophyta</taxon>
        <taxon>Coscinodiscophyceae</taxon>
        <taxon>Thalassiosirophycidae</taxon>
        <taxon>Thalassiosirales</taxon>
        <taxon>Thalassiosiraceae</taxon>
        <taxon>Thalassiosira</taxon>
    </lineage>
</organism>
<dbReference type="PROSITE" id="PS50800">
    <property type="entry name" value="SAP"/>
    <property type="match status" value="1"/>
</dbReference>
<dbReference type="InterPro" id="IPR003034">
    <property type="entry name" value="SAP_dom"/>
</dbReference>
<dbReference type="EMBL" id="AGNL01036379">
    <property type="protein sequence ID" value="EJK54096.1"/>
    <property type="molecule type" value="Genomic_DNA"/>
</dbReference>
<feature type="compositionally biased region" description="Polar residues" evidence="1">
    <location>
        <begin position="153"/>
        <end position="165"/>
    </location>
</feature>
<name>K0RZ50_THAOC</name>
<sequence>ESYIDDIDTKKVNSLKRACKRLGVPCTGKKEVLKNRVRDTILNSSTAVLQPDETQGDLDPFGSALKKVNFDDIPLDPEFQPVPSDGKRLFDRDDALGGPPSKPPKTPKRKRIADGEENNGAEEAPASKKCRQPLAFMSSSPRPTSAAEKSRTPIHQKQTAASSNKRLIPDAKQSTAITKRPAITSSVKKHRKRGMNAAVMMALKSNDAHLNDSM</sequence>
<evidence type="ECO:0000313" key="4">
    <source>
        <dbReference type="Proteomes" id="UP000266841"/>
    </source>
</evidence>
<protein>
    <recommendedName>
        <fullName evidence="2">SAP domain-containing protein</fullName>
    </recommendedName>
</protein>
<keyword evidence="4" id="KW-1185">Reference proteome</keyword>
<dbReference type="InterPro" id="IPR036361">
    <property type="entry name" value="SAP_dom_sf"/>
</dbReference>
<dbReference type="SUPFAM" id="SSF68906">
    <property type="entry name" value="SAP domain"/>
    <property type="match status" value="1"/>
</dbReference>
<proteinExistence type="predicted"/>
<accession>K0RZ50</accession>